<dbReference type="InterPro" id="IPR058031">
    <property type="entry name" value="AAA_lid_NorR"/>
</dbReference>
<dbReference type="Gene3D" id="3.40.50.2300">
    <property type="match status" value="1"/>
</dbReference>
<dbReference type="PROSITE" id="PS00676">
    <property type="entry name" value="SIGMA54_INTERACT_2"/>
    <property type="match status" value="1"/>
</dbReference>
<name>A0ABW6CI70_9CAUL</name>
<dbReference type="InterPro" id="IPR025944">
    <property type="entry name" value="Sigma_54_int_dom_CS"/>
</dbReference>
<dbReference type="Pfam" id="PF25601">
    <property type="entry name" value="AAA_lid_14"/>
    <property type="match status" value="1"/>
</dbReference>
<feature type="modified residue" description="4-aspartylphosphate" evidence="8">
    <location>
        <position position="52"/>
    </location>
</feature>
<dbReference type="Pfam" id="PF00158">
    <property type="entry name" value="Sigma54_activat"/>
    <property type="match status" value="1"/>
</dbReference>
<keyword evidence="2" id="KW-0067">ATP-binding</keyword>
<comment type="caution">
    <text evidence="11">The sequence shown here is derived from an EMBL/GenBank/DDBJ whole genome shotgun (WGS) entry which is preliminary data.</text>
</comment>
<keyword evidence="6" id="KW-0010">Activator</keyword>
<keyword evidence="3" id="KW-0902">Two-component regulatory system</keyword>
<evidence type="ECO:0000256" key="3">
    <source>
        <dbReference type="ARBA" id="ARBA00023012"/>
    </source>
</evidence>
<keyword evidence="5" id="KW-0238">DNA-binding</keyword>
<dbReference type="RefSeq" id="WP_304781773.1">
    <property type="nucleotide sequence ID" value="NZ_JAOTJD010000002.1"/>
</dbReference>
<feature type="domain" description="Sigma-54 factor interaction" evidence="9">
    <location>
        <begin position="120"/>
        <end position="349"/>
    </location>
</feature>
<keyword evidence="4" id="KW-0805">Transcription regulation</keyword>
<protein>
    <submittedName>
        <fullName evidence="11">Sigma-54 dependent transcriptional regulator</fullName>
    </submittedName>
</protein>
<evidence type="ECO:0000256" key="5">
    <source>
        <dbReference type="ARBA" id="ARBA00023125"/>
    </source>
</evidence>
<dbReference type="EMBL" id="JAOTJD010000002">
    <property type="protein sequence ID" value="MFD3262650.1"/>
    <property type="molecule type" value="Genomic_DNA"/>
</dbReference>
<dbReference type="InterPro" id="IPR001789">
    <property type="entry name" value="Sig_transdc_resp-reg_receiver"/>
</dbReference>
<evidence type="ECO:0000313" key="11">
    <source>
        <dbReference type="EMBL" id="MFD3262650.1"/>
    </source>
</evidence>
<dbReference type="SUPFAM" id="SSF46689">
    <property type="entry name" value="Homeodomain-like"/>
    <property type="match status" value="1"/>
</dbReference>
<sequence length="456" mass="48563">MRLLVVGKLNGQLSTAVKMAMSAGAKVSHVETIAACTHALRAGQGADLLLVDYDLDIAALIAANEAERIRVPVVACGVDADPKRAGDAIRAGAKEFIPLPPEAEMIAAVLAAVSDDNKPMVVRDAAMQAVISLADQVAGSEASILITGESGSGKEVIARYVHQKSRRASKPFISVNCAAIPENLLESELFGHEKGAFTGALARRIGKFEEANGGTLLLDEISEMDVRLQAKLLRAIQEREIDRVGGSKPVKVDIRILATSNRDLVQAVKDHTFREDLLYRLNVVNLRLPALRERPGDVVALAEFFVKKYAAANGVAERPLSGEAKRRLAGHRWPGNVRELENAMHRAVLLAVGPEIDEAAIRLPDGQPLAAPDPGSRTAYAAATAAESATRNFVGQTVATMEQQLIIDTLEHCLGNRTHAANILGISIRTLRNKLKEYSEAGVSVPAPQGAGAHAA</sequence>
<keyword evidence="12" id="KW-1185">Reference proteome</keyword>
<reference evidence="11 12" key="1">
    <citation type="submission" date="2022-09" db="EMBL/GenBank/DDBJ databases">
        <title>New species of Phenylobacterium.</title>
        <authorList>
            <person name="Mieszkin S."/>
        </authorList>
    </citation>
    <scope>NUCLEOTIDE SEQUENCE [LARGE SCALE GENOMIC DNA]</scope>
    <source>
        <strain evidence="11 12">HK31-G</strain>
    </source>
</reference>
<evidence type="ECO:0000256" key="4">
    <source>
        <dbReference type="ARBA" id="ARBA00023015"/>
    </source>
</evidence>
<dbReference type="InterPro" id="IPR011006">
    <property type="entry name" value="CheY-like_superfamily"/>
</dbReference>
<dbReference type="SMART" id="SM00382">
    <property type="entry name" value="AAA"/>
    <property type="match status" value="1"/>
</dbReference>
<evidence type="ECO:0000259" key="10">
    <source>
        <dbReference type="PROSITE" id="PS50110"/>
    </source>
</evidence>
<evidence type="ECO:0000256" key="8">
    <source>
        <dbReference type="PROSITE-ProRule" id="PRU00169"/>
    </source>
</evidence>
<evidence type="ECO:0000256" key="2">
    <source>
        <dbReference type="ARBA" id="ARBA00022840"/>
    </source>
</evidence>
<dbReference type="PROSITE" id="PS00688">
    <property type="entry name" value="SIGMA54_INTERACT_3"/>
    <property type="match status" value="1"/>
</dbReference>
<accession>A0ABW6CI70</accession>
<dbReference type="PANTHER" id="PTHR32071:SF21">
    <property type="entry name" value="TRANSCRIPTIONAL REGULATORY PROTEIN FLGR"/>
    <property type="match status" value="1"/>
</dbReference>
<evidence type="ECO:0000313" key="12">
    <source>
        <dbReference type="Proteomes" id="UP001598130"/>
    </source>
</evidence>
<dbReference type="PROSITE" id="PS00675">
    <property type="entry name" value="SIGMA54_INTERACT_1"/>
    <property type="match status" value="1"/>
</dbReference>
<keyword evidence="7" id="KW-0804">Transcription</keyword>
<dbReference type="PRINTS" id="PR01590">
    <property type="entry name" value="HTHFIS"/>
</dbReference>
<dbReference type="PROSITE" id="PS50110">
    <property type="entry name" value="RESPONSE_REGULATORY"/>
    <property type="match status" value="1"/>
</dbReference>
<evidence type="ECO:0000256" key="7">
    <source>
        <dbReference type="ARBA" id="ARBA00023163"/>
    </source>
</evidence>
<dbReference type="CDD" id="cd00009">
    <property type="entry name" value="AAA"/>
    <property type="match status" value="1"/>
</dbReference>
<gene>
    <name evidence="11" type="ORF">OCL97_01595</name>
</gene>
<evidence type="ECO:0000256" key="1">
    <source>
        <dbReference type="ARBA" id="ARBA00022741"/>
    </source>
</evidence>
<keyword evidence="1" id="KW-0547">Nucleotide-binding</keyword>
<dbReference type="InterPro" id="IPR003593">
    <property type="entry name" value="AAA+_ATPase"/>
</dbReference>
<dbReference type="InterPro" id="IPR002078">
    <property type="entry name" value="Sigma_54_int"/>
</dbReference>
<dbReference type="Proteomes" id="UP001598130">
    <property type="component" value="Unassembled WGS sequence"/>
</dbReference>
<feature type="domain" description="Response regulatory" evidence="10">
    <location>
        <begin position="2"/>
        <end position="114"/>
    </location>
</feature>
<dbReference type="InterPro" id="IPR025662">
    <property type="entry name" value="Sigma_54_int_dom_ATP-bd_1"/>
</dbReference>
<dbReference type="SUPFAM" id="SSF52172">
    <property type="entry name" value="CheY-like"/>
    <property type="match status" value="1"/>
</dbReference>
<evidence type="ECO:0000256" key="6">
    <source>
        <dbReference type="ARBA" id="ARBA00023159"/>
    </source>
</evidence>
<dbReference type="InterPro" id="IPR025943">
    <property type="entry name" value="Sigma_54_int_dom_ATP-bd_2"/>
</dbReference>
<dbReference type="InterPro" id="IPR009057">
    <property type="entry name" value="Homeodomain-like_sf"/>
</dbReference>
<dbReference type="InterPro" id="IPR002197">
    <property type="entry name" value="HTH_Fis"/>
</dbReference>
<dbReference type="Pfam" id="PF02954">
    <property type="entry name" value="HTH_8"/>
    <property type="match status" value="1"/>
</dbReference>
<organism evidence="11 12">
    <name type="scientific">Phenylobacterium ferrooxidans</name>
    <dbReference type="NCBI Taxonomy" id="2982689"/>
    <lineage>
        <taxon>Bacteria</taxon>
        <taxon>Pseudomonadati</taxon>
        <taxon>Pseudomonadota</taxon>
        <taxon>Alphaproteobacteria</taxon>
        <taxon>Caulobacterales</taxon>
        <taxon>Caulobacteraceae</taxon>
        <taxon>Phenylobacterium</taxon>
    </lineage>
</organism>
<dbReference type="PROSITE" id="PS50045">
    <property type="entry name" value="SIGMA54_INTERACT_4"/>
    <property type="match status" value="1"/>
</dbReference>
<dbReference type="InterPro" id="IPR027417">
    <property type="entry name" value="P-loop_NTPase"/>
</dbReference>
<dbReference type="Gene3D" id="1.10.10.60">
    <property type="entry name" value="Homeodomain-like"/>
    <property type="match status" value="1"/>
</dbReference>
<evidence type="ECO:0000259" key="9">
    <source>
        <dbReference type="PROSITE" id="PS50045"/>
    </source>
</evidence>
<proteinExistence type="predicted"/>
<dbReference type="SUPFAM" id="SSF52540">
    <property type="entry name" value="P-loop containing nucleoside triphosphate hydrolases"/>
    <property type="match status" value="1"/>
</dbReference>
<keyword evidence="8" id="KW-0597">Phosphoprotein</keyword>
<dbReference type="Gene3D" id="3.40.50.300">
    <property type="entry name" value="P-loop containing nucleotide triphosphate hydrolases"/>
    <property type="match status" value="1"/>
</dbReference>
<dbReference type="Gene3D" id="1.10.8.60">
    <property type="match status" value="1"/>
</dbReference>
<dbReference type="PANTHER" id="PTHR32071">
    <property type="entry name" value="TRANSCRIPTIONAL REGULATORY PROTEIN"/>
    <property type="match status" value="1"/>
</dbReference>